<reference evidence="2 3" key="1">
    <citation type="submission" date="2021-06" db="EMBL/GenBank/DDBJ databases">
        <title>Caerostris extrusa draft genome.</title>
        <authorList>
            <person name="Kono N."/>
            <person name="Arakawa K."/>
        </authorList>
    </citation>
    <scope>NUCLEOTIDE SEQUENCE [LARGE SCALE GENOMIC DNA]</scope>
</reference>
<dbReference type="AlphaFoldDB" id="A0AAV4S434"/>
<evidence type="ECO:0000313" key="2">
    <source>
        <dbReference type="EMBL" id="GIY28759.1"/>
    </source>
</evidence>
<evidence type="ECO:0000256" key="1">
    <source>
        <dbReference type="SAM" id="MobiDB-lite"/>
    </source>
</evidence>
<organism evidence="2 3">
    <name type="scientific">Caerostris extrusa</name>
    <name type="common">Bark spider</name>
    <name type="synonym">Caerostris bankana</name>
    <dbReference type="NCBI Taxonomy" id="172846"/>
    <lineage>
        <taxon>Eukaryota</taxon>
        <taxon>Metazoa</taxon>
        <taxon>Ecdysozoa</taxon>
        <taxon>Arthropoda</taxon>
        <taxon>Chelicerata</taxon>
        <taxon>Arachnida</taxon>
        <taxon>Araneae</taxon>
        <taxon>Araneomorphae</taxon>
        <taxon>Entelegynae</taxon>
        <taxon>Araneoidea</taxon>
        <taxon>Araneidae</taxon>
        <taxon>Caerostris</taxon>
    </lineage>
</organism>
<protein>
    <submittedName>
        <fullName evidence="2">Uncharacterized protein</fullName>
    </submittedName>
</protein>
<evidence type="ECO:0000313" key="3">
    <source>
        <dbReference type="Proteomes" id="UP001054945"/>
    </source>
</evidence>
<feature type="compositionally biased region" description="Polar residues" evidence="1">
    <location>
        <begin position="26"/>
        <end position="40"/>
    </location>
</feature>
<dbReference type="EMBL" id="BPLR01008980">
    <property type="protein sequence ID" value="GIY28759.1"/>
    <property type="molecule type" value="Genomic_DNA"/>
</dbReference>
<feature type="compositionally biased region" description="Polar residues" evidence="1">
    <location>
        <begin position="48"/>
        <end position="61"/>
    </location>
</feature>
<proteinExistence type="predicted"/>
<accession>A0AAV4S434</accession>
<feature type="region of interest" description="Disordered" evidence="1">
    <location>
        <begin position="26"/>
        <end position="61"/>
    </location>
</feature>
<comment type="caution">
    <text evidence="2">The sequence shown here is derived from an EMBL/GenBank/DDBJ whole genome shotgun (WGS) entry which is preliminary data.</text>
</comment>
<gene>
    <name evidence="2" type="ORF">CEXT_127741</name>
</gene>
<name>A0AAV4S434_CAEEX</name>
<dbReference type="Proteomes" id="UP001054945">
    <property type="component" value="Unassembled WGS sequence"/>
</dbReference>
<keyword evidence="3" id="KW-1185">Reference proteome</keyword>
<sequence length="81" mass="9246">MVPIQHSWLNQMLVTLSNLPNTAMTQSPMKKQTIENSNKSKPIHFPKHNTSSMLPNANSSEDNSSFTLLVRSYWLWQQTAS</sequence>